<evidence type="ECO:0000256" key="1">
    <source>
        <dbReference type="SAM" id="Phobius"/>
    </source>
</evidence>
<keyword evidence="3" id="KW-1185">Reference proteome</keyword>
<gene>
    <name evidence="2" type="ORF">P8625_10590</name>
</gene>
<proteinExistence type="predicted"/>
<organism evidence="2 3">
    <name type="scientific">Tenacibaculum tangerinum</name>
    <dbReference type="NCBI Taxonomy" id="3038772"/>
    <lineage>
        <taxon>Bacteria</taxon>
        <taxon>Pseudomonadati</taxon>
        <taxon>Bacteroidota</taxon>
        <taxon>Flavobacteriia</taxon>
        <taxon>Flavobacteriales</taxon>
        <taxon>Flavobacteriaceae</taxon>
        <taxon>Tenacibaculum</taxon>
    </lineage>
</organism>
<dbReference type="Proteomes" id="UP001232001">
    <property type="component" value="Chromosome"/>
</dbReference>
<dbReference type="EMBL" id="CP122539">
    <property type="protein sequence ID" value="WGH74541.1"/>
    <property type="molecule type" value="Genomic_DNA"/>
</dbReference>
<evidence type="ECO:0000313" key="3">
    <source>
        <dbReference type="Proteomes" id="UP001232001"/>
    </source>
</evidence>
<keyword evidence="1" id="KW-0472">Membrane</keyword>
<feature type="transmembrane region" description="Helical" evidence="1">
    <location>
        <begin position="6"/>
        <end position="23"/>
    </location>
</feature>
<keyword evidence="1" id="KW-1133">Transmembrane helix</keyword>
<evidence type="ECO:0000313" key="2">
    <source>
        <dbReference type="EMBL" id="WGH74541.1"/>
    </source>
</evidence>
<reference evidence="2 3" key="1">
    <citation type="submission" date="2023-04" db="EMBL/GenBank/DDBJ databases">
        <title>Tenacibaculum tangerinum sp. nov., isolated from sea tidal flat of South Korea.</title>
        <authorList>
            <person name="Lee S.H."/>
            <person name="Kim J.-J."/>
        </authorList>
    </citation>
    <scope>NUCLEOTIDE SEQUENCE [LARGE SCALE GENOMIC DNA]</scope>
    <source>
        <strain evidence="2 3">GRR-S3-23</strain>
    </source>
</reference>
<protein>
    <submittedName>
        <fullName evidence="2">FeoB-associated Cys-rich membrane protein</fullName>
    </submittedName>
</protein>
<keyword evidence="1" id="KW-0812">Transmembrane</keyword>
<sequence length="39" mass="4476">MQEILTYIVVIFAVVFLLKKFVFKSKSDKNCNTNCNCSS</sequence>
<name>A0ABY8KZU7_9FLAO</name>
<dbReference type="Pfam" id="PF12669">
    <property type="entry name" value="FeoB_associated"/>
    <property type="match status" value="1"/>
</dbReference>
<accession>A0ABY8KZU7</accession>